<dbReference type="Gene3D" id="1.10.150.130">
    <property type="match status" value="1"/>
</dbReference>
<accession>A0A538U1W2</accession>
<comment type="subcellular location">
    <subcellularLocation>
        <location evidence="1 9">Cytoplasm</location>
    </subcellularLocation>
</comment>
<dbReference type="InterPro" id="IPR050090">
    <property type="entry name" value="Tyrosine_recombinase_XerCD"/>
</dbReference>
<dbReference type="Pfam" id="PF02899">
    <property type="entry name" value="Phage_int_SAM_1"/>
    <property type="match status" value="1"/>
</dbReference>
<keyword evidence="5 9" id="KW-0229">DNA integration</keyword>
<comment type="subunit">
    <text evidence="9">Forms a cyclic heterotetrameric complex composed of two molecules of XerC and two molecules of XerD.</text>
</comment>
<comment type="caution">
    <text evidence="12">The sequence shown here is derived from an EMBL/GenBank/DDBJ whole genome shotgun (WGS) entry which is preliminary data.</text>
</comment>
<dbReference type="EMBL" id="VBPA01000258">
    <property type="protein sequence ID" value="TMQ69874.1"/>
    <property type="molecule type" value="Genomic_DNA"/>
</dbReference>
<evidence type="ECO:0000313" key="12">
    <source>
        <dbReference type="EMBL" id="TMQ69874.1"/>
    </source>
</evidence>
<reference evidence="12 13" key="1">
    <citation type="journal article" date="2019" name="Nat. Microbiol.">
        <title>Mediterranean grassland soil C-N compound turnover is dependent on rainfall and depth, and is mediated by genomically divergent microorganisms.</title>
        <authorList>
            <person name="Diamond S."/>
            <person name="Andeer P.F."/>
            <person name="Li Z."/>
            <person name="Crits-Christoph A."/>
            <person name="Burstein D."/>
            <person name="Anantharaman K."/>
            <person name="Lane K.R."/>
            <person name="Thomas B.C."/>
            <person name="Pan C."/>
            <person name="Northen T.R."/>
            <person name="Banfield J.F."/>
        </authorList>
    </citation>
    <scope>NUCLEOTIDE SEQUENCE [LARGE SCALE GENOMIC DNA]</scope>
    <source>
        <strain evidence="12">WS_10</strain>
    </source>
</reference>
<dbReference type="PANTHER" id="PTHR30349">
    <property type="entry name" value="PHAGE INTEGRASE-RELATED"/>
    <property type="match status" value="1"/>
</dbReference>
<dbReference type="InterPro" id="IPR023009">
    <property type="entry name" value="Tyrosine_recombinase_XerC/XerD"/>
</dbReference>
<evidence type="ECO:0000259" key="11">
    <source>
        <dbReference type="PROSITE" id="PS51900"/>
    </source>
</evidence>
<feature type="active site" evidence="9">
    <location>
        <position position="267"/>
    </location>
</feature>
<dbReference type="InterPro" id="IPR002104">
    <property type="entry name" value="Integrase_catalytic"/>
</dbReference>
<evidence type="ECO:0000256" key="9">
    <source>
        <dbReference type="HAMAP-Rule" id="MF_01808"/>
    </source>
</evidence>
<keyword evidence="6 9" id="KW-0238">DNA-binding</keyword>
<name>A0A538U1W2_UNCEI</name>
<dbReference type="PROSITE" id="PS51898">
    <property type="entry name" value="TYR_RECOMBINASE"/>
    <property type="match status" value="1"/>
</dbReference>
<feature type="active site" evidence="9">
    <location>
        <position position="173"/>
    </location>
</feature>
<dbReference type="HAMAP" id="MF_01808">
    <property type="entry name" value="Recomb_XerC_XerD"/>
    <property type="match status" value="1"/>
</dbReference>
<evidence type="ECO:0000256" key="1">
    <source>
        <dbReference type="ARBA" id="ARBA00004496"/>
    </source>
</evidence>
<comment type="similarity">
    <text evidence="9">Belongs to the 'phage' integrase family. XerC subfamily.</text>
</comment>
<evidence type="ECO:0000256" key="8">
    <source>
        <dbReference type="ARBA" id="ARBA00023306"/>
    </source>
</evidence>
<keyword evidence="4 9" id="KW-0159">Chromosome partition</keyword>
<keyword evidence="8 9" id="KW-0131">Cell cycle</keyword>
<dbReference type="GO" id="GO:0005737">
    <property type="term" value="C:cytoplasm"/>
    <property type="evidence" value="ECO:0007669"/>
    <property type="project" value="UniProtKB-SubCell"/>
</dbReference>
<evidence type="ECO:0000313" key="13">
    <source>
        <dbReference type="Proteomes" id="UP000319836"/>
    </source>
</evidence>
<sequence length="295" mass="33070">MPSVREALEQFLIELEARRVSPHTLLAYRRDVTRVLDLGAGRGRPLSAEQWTRDLLERALRDLHRTGHAASSAARALAAWRTFSRFCLRRGVLARDPARALPTPKRPRRLPRTLPERDLAQALDRIASSDAASIRDRALLEIAYSSGLRLSELVGLDHGDLDLQAGLVRVRGKGRRERIVPVGRAALETLRRYREGVSARAERDAPVFVNALGRRLSGRTVQRVVRRRLGQVAGGLGVTPHALRHSFASHLLDRGADLRAIQELLGHRSLSSTQIYTHVSRSRLRRAYEQAHPRA</sequence>
<feature type="active site" evidence="9">
    <location>
        <position position="241"/>
    </location>
</feature>
<dbReference type="GO" id="GO:0006313">
    <property type="term" value="P:DNA transposition"/>
    <property type="evidence" value="ECO:0007669"/>
    <property type="project" value="UniProtKB-UniRule"/>
</dbReference>
<dbReference type="InterPro" id="IPR013762">
    <property type="entry name" value="Integrase-like_cat_sf"/>
</dbReference>
<keyword evidence="2 9" id="KW-0963">Cytoplasm</keyword>
<dbReference type="SUPFAM" id="SSF56349">
    <property type="entry name" value="DNA breaking-rejoining enzymes"/>
    <property type="match status" value="1"/>
</dbReference>
<feature type="active site" description="O-(3'-phospho-DNA)-tyrosine intermediate" evidence="9">
    <location>
        <position position="276"/>
    </location>
</feature>
<dbReference type="Pfam" id="PF00589">
    <property type="entry name" value="Phage_integrase"/>
    <property type="match status" value="1"/>
</dbReference>
<dbReference type="InterPro" id="IPR004107">
    <property type="entry name" value="Integrase_SAM-like_N"/>
</dbReference>
<keyword evidence="7 9" id="KW-0233">DNA recombination</keyword>
<evidence type="ECO:0000256" key="6">
    <source>
        <dbReference type="ARBA" id="ARBA00023125"/>
    </source>
</evidence>
<dbReference type="GO" id="GO:0009037">
    <property type="term" value="F:tyrosine-based site-specific recombinase activity"/>
    <property type="evidence" value="ECO:0007669"/>
    <property type="project" value="UniProtKB-UniRule"/>
</dbReference>
<keyword evidence="3 9" id="KW-0132">Cell division</keyword>
<evidence type="ECO:0000256" key="2">
    <source>
        <dbReference type="ARBA" id="ARBA00022490"/>
    </source>
</evidence>
<dbReference type="Proteomes" id="UP000319836">
    <property type="component" value="Unassembled WGS sequence"/>
</dbReference>
<comment type="function">
    <text evidence="9">Site-specific tyrosine recombinase, which acts by catalyzing the cutting and rejoining of the recombining DNA molecules. The XerC-XerD complex is essential to convert dimers of the bacterial chromosome into monomers to permit their segregation at cell division. It also contributes to the segregational stability of plasmids.</text>
</comment>
<dbReference type="InterPro" id="IPR010998">
    <property type="entry name" value="Integrase_recombinase_N"/>
</dbReference>
<dbReference type="GO" id="GO:0051301">
    <property type="term" value="P:cell division"/>
    <property type="evidence" value="ECO:0007669"/>
    <property type="project" value="UniProtKB-KW"/>
</dbReference>
<organism evidence="12 13">
    <name type="scientific">Eiseniibacteriota bacterium</name>
    <dbReference type="NCBI Taxonomy" id="2212470"/>
    <lineage>
        <taxon>Bacteria</taxon>
        <taxon>Candidatus Eiseniibacteriota</taxon>
    </lineage>
</organism>
<evidence type="ECO:0000259" key="10">
    <source>
        <dbReference type="PROSITE" id="PS51898"/>
    </source>
</evidence>
<dbReference type="PANTHER" id="PTHR30349:SF77">
    <property type="entry name" value="TYROSINE RECOMBINASE XERC"/>
    <property type="match status" value="1"/>
</dbReference>
<gene>
    <name evidence="9" type="primary">xerC</name>
    <name evidence="12" type="ORF">E6K80_10310</name>
</gene>
<proteinExistence type="inferred from homology"/>
<feature type="active site" evidence="9">
    <location>
        <position position="244"/>
    </location>
</feature>
<dbReference type="Gene3D" id="1.10.443.10">
    <property type="entry name" value="Intergrase catalytic core"/>
    <property type="match status" value="1"/>
</dbReference>
<evidence type="ECO:0000256" key="5">
    <source>
        <dbReference type="ARBA" id="ARBA00022908"/>
    </source>
</evidence>
<protein>
    <recommendedName>
        <fullName evidence="9">Tyrosine recombinase XerC</fullName>
    </recommendedName>
</protein>
<dbReference type="InterPro" id="IPR011010">
    <property type="entry name" value="DNA_brk_join_enz"/>
</dbReference>
<feature type="active site" evidence="9">
    <location>
        <position position="149"/>
    </location>
</feature>
<evidence type="ECO:0000256" key="4">
    <source>
        <dbReference type="ARBA" id="ARBA00022829"/>
    </source>
</evidence>
<feature type="domain" description="Tyr recombinase" evidence="10">
    <location>
        <begin position="109"/>
        <end position="289"/>
    </location>
</feature>
<dbReference type="GO" id="GO:0007059">
    <property type="term" value="P:chromosome segregation"/>
    <property type="evidence" value="ECO:0007669"/>
    <property type="project" value="UniProtKB-UniRule"/>
</dbReference>
<dbReference type="GO" id="GO:0003677">
    <property type="term" value="F:DNA binding"/>
    <property type="evidence" value="ECO:0007669"/>
    <property type="project" value="UniProtKB-UniRule"/>
</dbReference>
<evidence type="ECO:0000256" key="7">
    <source>
        <dbReference type="ARBA" id="ARBA00023172"/>
    </source>
</evidence>
<evidence type="ECO:0000256" key="3">
    <source>
        <dbReference type="ARBA" id="ARBA00022618"/>
    </source>
</evidence>
<dbReference type="InterPro" id="IPR044068">
    <property type="entry name" value="CB"/>
</dbReference>
<feature type="domain" description="Core-binding (CB)" evidence="11">
    <location>
        <begin position="2"/>
        <end position="88"/>
    </location>
</feature>
<dbReference type="AlphaFoldDB" id="A0A538U1W2"/>
<dbReference type="PROSITE" id="PS51900">
    <property type="entry name" value="CB"/>
    <property type="match status" value="1"/>
</dbReference>